<dbReference type="EMBL" id="AP027733">
    <property type="protein sequence ID" value="BDZ52316.1"/>
    <property type="molecule type" value="Genomic_DNA"/>
</dbReference>
<keyword evidence="3" id="KW-0614">Plasmid</keyword>
<proteinExistence type="predicted"/>
<name>A0ABN6Y750_9MICO</name>
<geneLocation type="plasmid" evidence="3 4">
    <name>pNBRC108728a</name>
</geneLocation>
<feature type="transmembrane region" description="Helical" evidence="1">
    <location>
        <begin position="72"/>
        <end position="92"/>
    </location>
</feature>
<reference evidence="4" key="2">
    <citation type="journal article" date="2019" name="Int. J. Syst. Evol. Microbiol.">
        <title>The Global Catalogue of Microorganisms (GCM) 10K type strain sequencing project: providing services to taxonomists for standard genome sequencing and annotation.</title>
        <authorList>
            <consortium name="The Broad Institute Genomics Platform"/>
            <consortium name="The Broad Institute Genome Sequencing Center for Infectious Disease"/>
            <person name="Wu L."/>
            <person name="Ma J."/>
        </authorList>
    </citation>
    <scope>NUCLEOTIDE SEQUENCE [LARGE SCALE GENOMIC DNA]</scope>
    <source>
        <strain evidence="4">NBRC 108728</strain>
    </source>
</reference>
<feature type="transmembrane region" description="Helical" evidence="1">
    <location>
        <begin position="44"/>
        <end position="66"/>
    </location>
</feature>
<organism evidence="3 4">
    <name type="scientific">Frondihabitans sucicola</name>
    <dbReference type="NCBI Taxonomy" id="1268041"/>
    <lineage>
        <taxon>Bacteria</taxon>
        <taxon>Bacillati</taxon>
        <taxon>Actinomycetota</taxon>
        <taxon>Actinomycetes</taxon>
        <taxon>Micrococcales</taxon>
        <taxon>Microbacteriaceae</taxon>
        <taxon>Frondihabitans</taxon>
    </lineage>
</organism>
<evidence type="ECO:0000313" key="2">
    <source>
        <dbReference type="EMBL" id="BDZ52316.1"/>
    </source>
</evidence>
<evidence type="ECO:0000313" key="4">
    <source>
        <dbReference type="Proteomes" id="UP001321486"/>
    </source>
</evidence>
<reference evidence="3" key="1">
    <citation type="journal article" date="2014" name="Int. J. Syst. Evol. Microbiol.">
        <title>Complete genome of a new Firmicutes species belonging to the dominant human colonic microbiota ('Ruminococcus bicirculans') reveals two chromosomes and a selective capacity to utilize plant glucans.</title>
        <authorList>
            <consortium name="NISC Comparative Sequencing Program"/>
            <person name="Wegmann U."/>
            <person name="Louis P."/>
            <person name="Goesmann A."/>
            <person name="Henrissat B."/>
            <person name="Duncan S.H."/>
            <person name="Flint H.J."/>
        </authorList>
    </citation>
    <scope>NUCLEOTIDE SEQUENCE</scope>
    <source>
        <strain evidence="3">NBRC 108728</strain>
    </source>
</reference>
<sequence>MIIREATLPASNNLDMGQQFQANEASYGAWIGYWEMSAELKSQIIRTSAVVTGGAAGTLVTLWALTATLFHAAWPMALILTAFVIAVERWVIKHHFGAIFTAGARANALGEAIAEGLVAIGYEWTQAASMIKMGWSDPAGAPSGTILWFWAEGKLGPDEYRLHLTPEGDHWRAQFEQIAPVGIGA</sequence>
<evidence type="ECO:0000256" key="1">
    <source>
        <dbReference type="SAM" id="Phobius"/>
    </source>
</evidence>
<protein>
    <submittedName>
        <fullName evidence="3">Uncharacterized protein</fullName>
    </submittedName>
</protein>
<keyword evidence="1" id="KW-0472">Membrane</keyword>
<reference evidence="3" key="3">
    <citation type="submission" date="2023-02" db="EMBL/GenBank/DDBJ databases">
        <authorList>
            <person name="Sun Q."/>
            <person name="Mori K."/>
        </authorList>
    </citation>
    <scope>NUCLEOTIDE SEQUENCE</scope>
    <source>
        <strain evidence="3">NBRC 108728</strain>
        <plasmid evidence="3">pNBRC108728a</plasmid>
    </source>
</reference>
<keyword evidence="4" id="KW-1185">Reference proteome</keyword>
<keyword evidence="1" id="KW-0812">Transmembrane</keyword>
<dbReference type="EMBL" id="AP027733">
    <property type="protein sequence ID" value="BDZ52884.1"/>
    <property type="molecule type" value="Genomic_DNA"/>
</dbReference>
<accession>A0ABN6Y750</accession>
<gene>
    <name evidence="2" type="ORF">GCM10025867_45570</name>
    <name evidence="3" type="ORF">GCM10025867_51250</name>
</gene>
<evidence type="ECO:0000313" key="3">
    <source>
        <dbReference type="EMBL" id="BDZ52884.1"/>
    </source>
</evidence>
<dbReference type="Proteomes" id="UP001321486">
    <property type="component" value="Plasmid pNBRC108728a"/>
</dbReference>
<dbReference type="RefSeq" id="WP_286347167.1">
    <property type="nucleotide sequence ID" value="NZ_AP027733.1"/>
</dbReference>
<keyword evidence="1" id="KW-1133">Transmembrane helix</keyword>